<evidence type="ECO:0000256" key="3">
    <source>
        <dbReference type="ARBA" id="ARBA00022475"/>
    </source>
</evidence>
<dbReference type="InterPro" id="IPR001320">
    <property type="entry name" value="Iontro_rcpt_C"/>
</dbReference>
<evidence type="ECO:0000256" key="13">
    <source>
        <dbReference type="PIRSR" id="PIRSR601508-2"/>
    </source>
</evidence>
<feature type="binding site" evidence="12">
    <location>
        <position position="75"/>
    </location>
    <ligand>
        <name>L-glutamate</name>
        <dbReference type="ChEBI" id="CHEBI:29985"/>
    </ligand>
</feature>
<dbReference type="KEGG" id="tad:TRIADDRAFT_30609"/>
<dbReference type="Pfam" id="PF00060">
    <property type="entry name" value="Lig_chan"/>
    <property type="match status" value="1"/>
</dbReference>
<dbReference type="FunFam" id="1.10.287.70:FF:000143">
    <property type="entry name" value="Probable glutamate receptor"/>
    <property type="match status" value="1"/>
</dbReference>
<accession>B3S7U9</accession>
<dbReference type="RefSeq" id="XP_002116223.1">
    <property type="nucleotide sequence ID" value="XM_002116187.1"/>
</dbReference>
<evidence type="ECO:0000256" key="14">
    <source>
        <dbReference type="SAM" id="Phobius"/>
    </source>
</evidence>
<organism evidence="17 18">
    <name type="scientific">Trichoplax adhaerens</name>
    <name type="common">Trichoplax reptans</name>
    <dbReference type="NCBI Taxonomy" id="10228"/>
    <lineage>
        <taxon>Eukaryota</taxon>
        <taxon>Metazoa</taxon>
        <taxon>Placozoa</taxon>
        <taxon>Uniplacotomia</taxon>
        <taxon>Trichoplacea</taxon>
        <taxon>Trichoplacidae</taxon>
        <taxon>Trichoplax</taxon>
    </lineage>
</organism>
<evidence type="ECO:0000256" key="12">
    <source>
        <dbReference type="PIRSR" id="PIRSR601508-1"/>
    </source>
</evidence>
<reference evidence="17 18" key="1">
    <citation type="journal article" date="2008" name="Nature">
        <title>The Trichoplax genome and the nature of placozoans.</title>
        <authorList>
            <person name="Srivastava M."/>
            <person name="Begovic E."/>
            <person name="Chapman J."/>
            <person name="Putnam N.H."/>
            <person name="Hellsten U."/>
            <person name="Kawashima T."/>
            <person name="Kuo A."/>
            <person name="Mitros T."/>
            <person name="Salamov A."/>
            <person name="Carpenter M.L."/>
            <person name="Signorovitch A.Y."/>
            <person name="Moreno M.A."/>
            <person name="Kamm K."/>
            <person name="Grimwood J."/>
            <person name="Schmutz J."/>
            <person name="Shapiro H."/>
            <person name="Grigoriev I.V."/>
            <person name="Buss L.W."/>
            <person name="Schierwater B."/>
            <person name="Dellaporta S.L."/>
            <person name="Rokhsar D.S."/>
        </authorList>
    </citation>
    <scope>NUCLEOTIDE SEQUENCE [LARGE SCALE GENOMIC DNA]</scope>
    <source>
        <strain evidence="17 18">Grell-BS-1999</strain>
    </source>
</reference>
<feature type="site" description="Crucial to convey clamshell closure to channel opening" evidence="13">
    <location>
        <position position="232"/>
    </location>
</feature>
<dbReference type="PhylomeDB" id="B3S7U9"/>
<evidence type="ECO:0000259" key="16">
    <source>
        <dbReference type="SMART" id="SM00918"/>
    </source>
</evidence>
<dbReference type="CTD" id="6757538"/>
<dbReference type="Pfam" id="PF10613">
    <property type="entry name" value="Lig_chan-Glu_bd"/>
    <property type="match status" value="1"/>
</dbReference>
<feature type="domain" description="Ionotropic glutamate receptor C-terminal" evidence="15">
    <location>
        <begin position="1"/>
        <end position="356"/>
    </location>
</feature>
<dbReference type="InterPro" id="IPR019594">
    <property type="entry name" value="Glu/Gly-bd"/>
</dbReference>
<evidence type="ECO:0000259" key="15">
    <source>
        <dbReference type="SMART" id="SM00079"/>
    </source>
</evidence>
<dbReference type="InterPro" id="IPR001508">
    <property type="entry name" value="Iono_Glu_rcpt_met"/>
</dbReference>
<keyword evidence="6" id="KW-0406">Ion transport</keyword>
<evidence type="ECO:0000256" key="8">
    <source>
        <dbReference type="ARBA" id="ARBA00023170"/>
    </source>
</evidence>
<evidence type="ECO:0000256" key="7">
    <source>
        <dbReference type="ARBA" id="ARBA00023136"/>
    </source>
</evidence>
<feature type="binding site" evidence="12">
    <location>
        <position position="73"/>
    </location>
    <ligand>
        <name>L-glutamate</name>
        <dbReference type="ChEBI" id="CHEBI:29985"/>
    </ligand>
</feature>
<feature type="domain" description="Ionotropic glutamate receptor L-glutamate and glycine-binding" evidence="16">
    <location>
        <begin position="3"/>
        <end position="64"/>
    </location>
</feature>
<dbReference type="Gene3D" id="1.10.287.70">
    <property type="match status" value="1"/>
</dbReference>
<dbReference type="OMA" id="WWLACTI"/>
<dbReference type="InParanoid" id="B3S7U9"/>
<keyword evidence="10" id="KW-1071">Ligand-gated ion channel</keyword>
<dbReference type="PRINTS" id="PR00177">
    <property type="entry name" value="NMDARECEPTOR"/>
</dbReference>
<dbReference type="SUPFAM" id="SSF53850">
    <property type="entry name" value="Periplasmic binding protein-like II"/>
    <property type="match status" value="1"/>
</dbReference>
<dbReference type="EMBL" id="DS985254">
    <property type="protein sequence ID" value="EDV21256.1"/>
    <property type="molecule type" value="Genomic_DNA"/>
</dbReference>
<feature type="binding site" evidence="12">
    <location>
        <position position="253"/>
    </location>
    <ligand>
        <name>L-glutamate</name>
        <dbReference type="ChEBI" id="CHEBI:29985"/>
    </ligand>
</feature>
<dbReference type="AlphaFoldDB" id="B3S7U9"/>
<evidence type="ECO:0000256" key="9">
    <source>
        <dbReference type="ARBA" id="ARBA00023180"/>
    </source>
</evidence>
<feature type="site" description="Interaction with the cone snail toxin Con-ikot-ikot" evidence="13">
    <location>
        <position position="259"/>
    </location>
</feature>
<dbReference type="SMART" id="SM00079">
    <property type="entry name" value="PBPe"/>
    <property type="match status" value="1"/>
</dbReference>
<dbReference type="FunFam" id="3.40.190.10:FF:000024">
    <property type="entry name" value="Glutamate receptor, ionotropic, delta 1"/>
    <property type="match status" value="1"/>
</dbReference>
<evidence type="ECO:0000256" key="4">
    <source>
        <dbReference type="ARBA" id="ARBA00022692"/>
    </source>
</evidence>
<dbReference type="PANTHER" id="PTHR18966">
    <property type="entry name" value="IONOTROPIC GLUTAMATE RECEPTOR"/>
    <property type="match status" value="1"/>
</dbReference>
<keyword evidence="18" id="KW-1185">Reference proteome</keyword>
<keyword evidence="5 14" id="KW-1133">Transmembrane helix</keyword>
<comment type="subcellular location">
    <subcellularLocation>
        <location evidence="1">Cell membrane</location>
        <topology evidence="1">Multi-pass membrane protein</topology>
    </subcellularLocation>
</comment>
<protein>
    <recommendedName>
        <fullName evidence="19">Ionotropic glutamate receptor L-glutamate and glycine-binding domain-containing protein</fullName>
    </recommendedName>
</protein>
<feature type="non-terminal residue" evidence="17">
    <location>
        <position position="1"/>
    </location>
</feature>
<gene>
    <name evidence="17" type="ORF">TRIADDRAFT_30609</name>
</gene>
<dbReference type="Gene3D" id="3.40.190.10">
    <property type="entry name" value="Periplasmic binding protein-like II"/>
    <property type="match status" value="1"/>
</dbReference>
<keyword evidence="7 14" id="KW-0472">Membrane</keyword>
<dbReference type="GO" id="GO:0005886">
    <property type="term" value="C:plasma membrane"/>
    <property type="evidence" value="ECO:0007669"/>
    <property type="project" value="UniProtKB-SubCell"/>
</dbReference>
<evidence type="ECO:0000256" key="10">
    <source>
        <dbReference type="ARBA" id="ARBA00023286"/>
    </source>
</evidence>
<proteinExistence type="predicted"/>
<feature type="binding site" evidence="12">
    <location>
        <position position="80"/>
    </location>
    <ligand>
        <name>L-glutamate</name>
        <dbReference type="ChEBI" id="CHEBI:29985"/>
    </ligand>
</feature>
<keyword evidence="11" id="KW-0407">Ion channel</keyword>
<dbReference type="InterPro" id="IPR015683">
    <property type="entry name" value="Ionotropic_Glu_rcpt"/>
</dbReference>
<evidence type="ECO:0000313" key="17">
    <source>
        <dbReference type="EMBL" id="EDV21256.1"/>
    </source>
</evidence>
<feature type="binding site" evidence="12">
    <location>
        <position position="296"/>
    </location>
    <ligand>
        <name>L-glutamate</name>
        <dbReference type="ChEBI" id="CHEBI:29985"/>
    </ligand>
</feature>
<name>B3S7U9_TRIAD</name>
<evidence type="ECO:0008006" key="19">
    <source>
        <dbReference type="Google" id="ProtNLM"/>
    </source>
</evidence>
<evidence type="ECO:0000256" key="1">
    <source>
        <dbReference type="ARBA" id="ARBA00004651"/>
    </source>
</evidence>
<evidence type="ECO:0000256" key="11">
    <source>
        <dbReference type="ARBA" id="ARBA00023303"/>
    </source>
</evidence>
<dbReference type="SMART" id="SM00918">
    <property type="entry name" value="Lig_chan-Glu_bd"/>
    <property type="match status" value="1"/>
</dbReference>
<keyword evidence="4 14" id="KW-0812">Transmembrane</keyword>
<dbReference type="GO" id="GO:0038023">
    <property type="term" value="F:signaling receptor activity"/>
    <property type="evidence" value="ECO:0007669"/>
    <property type="project" value="InterPro"/>
</dbReference>
<keyword evidence="3" id="KW-1003">Cell membrane</keyword>
<evidence type="ECO:0000313" key="18">
    <source>
        <dbReference type="Proteomes" id="UP000009022"/>
    </source>
</evidence>
<keyword evidence="2" id="KW-0813">Transport</keyword>
<feature type="transmembrane region" description="Helical" evidence="14">
    <location>
        <begin position="119"/>
        <end position="141"/>
    </location>
</feature>
<dbReference type="GO" id="GO:0015276">
    <property type="term" value="F:ligand-gated monoatomic ion channel activity"/>
    <property type="evidence" value="ECO:0007669"/>
    <property type="project" value="InterPro"/>
</dbReference>
<keyword evidence="8" id="KW-0675">Receptor</keyword>
<dbReference type="GeneID" id="6757538"/>
<dbReference type="OrthoDB" id="5984008at2759"/>
<dbReference type="Proteomes" id="UP000009022">
    <property type="component" value="Unassembled WGS sequence"/>
</dbReference>
<evidence type="ECO:0000256" key="5">
    <source>
        <dbReference type="ARBA" id="ARBA00022989"/>
    </source>
</evidence>
<keyword evidence="9" id="KW-0325">Glycoprotein</keyword>
<evidence type="ECO:0000256" key="6">
    <source>
        <dbReference type="ARBA" id="ARBA00023065"/>
    </source>
</evidence>
<evidence type="ECO:0000256" key="2">
    <source>
        <dbReference type="ARBA" id="ARBA00022448"/>
    </source>
</evidence>
<sequence length="356" mass="40263">EEPFMMKNNKTGKLSGFLVELLEQLSLDLGFTYTLQFQEDGQYGIPELTSDGVKWSGMVGSLMRREVDLAVAPLSITKERELVIDFTMPYLENGYKMLMKRPEYHSPSVFQCFAPLRPLVWLMIAIAILLISVTVTCIHYFGPKDYYGGLPSEQDIRNWVEDNKADIKALNLSNSVWSTLSAFLQQGTNYNPRSLPLRFITAIWWLACTIIISTYTANLAAFLTVNRLDPEITSLLQLSQQHKIKYGLPAGGSIHNHFRTLNYTPYPEMRPHLKLVNNTNEGIKAAKKGGFVFLYDASTLNYLVTQDCSLITTGQEFIKSSHALGLPPNSRYTTEITLGILNLRVNGFITKGLERW</sequence>
<dbReference type="eggNOG" id="KOG1052">
    <property type="taxonomic scope" value="Eukaryota"/>
</dbReference>
<dbReference type="HOGENOM" id="CLU_007257_0_0_1"/>
<feature type="transmembrane region" description="Helical" evidence="14">
    <location>
        <begin position="202"/>
        <end position="225"/>
    </location>
</feature>